<dbReference type="SUPFAM" id="SSF52540">
    <property type="entry name" value="P-loop containing nucleoside triphosphate hydrolases"/>
    <property type="match status" value="1"/>
</dbReference>
<keyword evidence="7" id="KW-1278">Translocase</keyword>
<name>A0A1D3TU09_9FIRM</name>
<dbReference type="Proteomes" id="UP000199315">
    <property type="component" value="Unassembled WGS sequence"/>
</dbReference>
<dbReference type="GO" id="GO:0016887">
    <property type="term" value="F:ATP hydrolysis activity"/>
    <property type="evidence" value="ECO:0007669"/>
    <property type="project" value="InterPro"/>
</dbReference>
<dbReference type="InterPro" id="IPR003439">
    <property type="entry name" value="ABC_transporter-like_ATP-bd"/>
</dbReference>
<keyword evidence="3" id="KW-0813">Transport</keyword>
<dbReference type="EMBL" id="FMKA01000011">
    <property type="protein sequence ID" value="SCP97511.1"/>
    <property type="molecule type" value="Genomic_DNA"/>
</dbReference>
<dbReference type="AlphaFoldDB" id="A0A1D3TU09"/>
<dbReference type="InterPro" id="IPR015856">
    <property type="entry name" value="ABC_transpr_CbiO/EcfA_su"/>
</dbReference>
<dbReference type="InterPro" id="IPR027417">
    <property type="entry name" value="P-loop_NTPase"/>
</dbReference>
<keyword evidence="5" id="KW-0547">Nucleotide-binding</keyword>
<protein>
    <submittedName>
        <fullName evidence="10">Cobalt/nickel transport system ATP-binding protein</fullName>
    </submittedName>
</protein>
<dbReference type="CDD" id="cd03225">
    <property type="entry name" value="ABC_cobalt_CbiO_domain1"/>
    <property type="match status" value="1"/>
</dbReference>
<evidence type="ECO:0000259" key="9">
    <source>
        <dbReference type="PROSITE" id="PS50893"/>
    </source>
</evidence>
<dbReference type="RefSeq" id="WP_091233696.1">
    <property type="nucleotide sequence ID" value="NZ_FMKA01000011.1"/>
</dbReference>
<proteinExistence type="inferred from homology"/>
<keyword evidence="6 10" id="KW-0067">ATP-binding</keyword>
<evidence type="ECO:0000313" key="11">
    <source>
        <dbReference type="Proteomes" id="UP000199315"/>
    </source>
</evidence>
<dbReference type="InterPro" id="IPR050095">
    <property type="entry name" value="ECF_ABC_transporter_ATP-bd"/>
</dbReference>
<reference evidence="10 11" key="1">
    <citation type="submission" date="2016-09" db="EMBL/GenBank/DDBJ databases">
        <authorList>
            <person name="Capua I."/>
            <person name="De Benedictis P."/>
            <person name="Joannis T."/>
            <person name="Lombin L.H."/>
            <person name="Cattoli G."/>
        </authorList>
    </citation>
    <scope>NUCLEOTIDE SEQUENCE [LARGE SCALE GENOMIC DNA]</scope>
    <source>
        <strain evidence="10 11">GluBS11</strain>
    </source>
</reference>
<evidence type="ECO:0000256" key="3">
    <source>
        <dbReference type="ARBA" id="ARBA00022448"/>
    </source>
</evidence>
<dbReference type="GO" id="GO:0043190">
    <property type="term" value="C:ATP-binding cassette (ABC) transporter complex"/>
    <property type="evidence" value="ECO:0007669"/>
    <property type="project" value="TreeGrafter"/>
</dbReference>
<feature type="domain" description="ABC transporter" evidence="9">
    <location>
        <begin position="2"/>
        <end position="232"/>
    </location>
</feature>
<evidence type="ECO:0000256" key="5">
    <source>
        <dbReference type="ARBA" id="ARBA00022741"/>
    </source>
</evidence>
<comment type="similarity">
    <text evidence="2">Belongs to the ABC transporter superfamily.</text>
</comment>
<accession>A0A1D3TU09</accession>
<gene>
    <name evidence="10" type="ORF">SAMN05421730_101141</name>
</gene>
<evidence type="ECO:0000313" key="10">
    <source>
        <dbReference type="EMBL" id="SCP97511.1"/>
    </source>
</evidence>
<dbReference type="OrthoDB" id="9784332at2"/>
<dbReference type="STRING" id="1619234.SAMN05421730_101141"/>
<keyword evidence="8" id="KW-0472">Membrane</keyword>
<dbReference type="GO" id="GO:0005524">
    <property type="term" value="F:ATP binding"/>
    <property type="evidence" value="ECO:0007669"/>
    <property type="project" value="UniProtKB-KW"/>
</dbReference>
<evidence type="ECO:0000256" key="4">
    <source>
        <dbReference type="ARBA" id="ARBA00022475"/>
    </source>
</evidence>
<comment type="subcellular location">
    <subcellularLocation>
        <location evidence="1">Cell membrane</location>
        <topology evidence="1">Peripheral membrane protein</topology>
    </subcellularLocation>
</comment>
<dbReference type="Pfam" id="PF00005">
    <property type="entry name" value="ABC_tran"/>
    <property type="match status" value="1"/>
</dbReference>
<dbReference type="Gene3D" id="3.40.50.300">
    <property type="entry name" value="P-loop containing nucleotide triphosphate hydrolases"/>
    <property type="match status" value="1"/>
</dbReference>
<dbReference type="PROSITE" id="PS50893">
    <property type="entry name" value="ABC_TRANSPORTER_2"/>
    <property type="match status" value="1"/>
</dbReference>
<organism evidence="10 11">
    <name type="scientific">Anaerobium acetethylicum</name>
    <dbReference type="NCBI Taxonomy" id="1619234"/>
    <lineage>
        <taxon>Bacteria</taxon>
        <taxon>Bacillati</taxon>
        <taxon>Bacillota</taxon>
        <taxon>Clostridia</taxon>
        <taxon>Lachnospirales</taxon>
        <taxon>Lachnospiraceae</taxon>
        <taxon>Anaerobium</taxon>
    </lineage>
</organism>
<evidence type="ECO:0000256" key="8">
    <source>
        <dbReference type="ARBA" id="ARBA00023136"/>
    </source>
</evidence>
<dbReference type="SMART" id="SM00382">
    <property type="entry name" value="AAA"/>
    <property type="match status" value="1"/>
</dbReference>
<dbReference type="PANTHER" id="PTHR43553:SF24">
    <property type="entry name" value="ENERGY-COUPLING FACTOR TRANSPORTER ATP-BINDING PROTEIN ECFA1"/>
    <property type="match status" value="1"/>
</dbReference>
<dbReference type="FunFam" id="3.40.50.300:FF:000224">
    <property type="entry name" value="Energy-coupling factor transporter ATP-binding protein EcfA"/>
    <property type="match status" value="1"/>
</dbReference>
<dbReference type="InterPro" id="IPR003593">
    <property type="entry name" value="AAA+_ATPase"/>
</dbReference>
<keyword evidence="4" id="KW-1003">Cell membrane</keyword>
<evidence type="ECO:0000256" key="2">
    <source>
        <dbReference type="ARBA" id="ARBA00005417"/>
    </source>
</evidence>
<sequence>MLKIESISVTYPDGHKVLEHLDFHIEKGETVGIVGTNGAGKSTLLMSVVGILIPEEGRILVEGTEVCKKNLSEIRRRAGVVFQNPDDQLFMSNVYDDIAFGLRNYGDSEETVREKISGIAGVLGIEKLLQSHSHKLSGGEKRIAALASILVMEPSLVLFDEPTSFLDPKTRRKLMNFLKGLEVTKLIATHDLDMALEICDRVLVLKDGAVFAEGRAREILADEKLMDAAGLELPFCMQGIE</sequence>
<dbReference type="GO" id="GO:0042626">
    <property type="term" value="F:ATPase-coupled transmembrane transporter activity"/>
    <property type="evidence" value="ECO:0007669"/>
    <property type="project" value="TreeGrafter"/>
</dbReference>
<dbReference type="PANTHER" id="PTHR43553">
    <property type="entry name" value="HEAVY METAL TRANSPORTER"/>
    <property type="match status" value="1"/>
</dbReference>
<keyword evidence="11" id="KW-1185">Reference proteome</keyword>
<evidence type="ECO:0000256" key="1">
    <source>
        <dbReference type="ARBA" id="ARBA00004202"/>
    </source>
</evidence>
<evidence type="ECO:0000256" key="6">
    <source>
        <dbReference type="ARBA" id="ARBA00022840"/>
    </source>
</evidence>
<evidence type="ECO:0000256" key="7">
    <source>
        <dbReference type="ARBA" id="ARBA00022967"/>
    </source>
</evidence>